<organism evidence="2 3">
    <name type="scientific">Trametes pubescens</name>
    <name type="common">White-rot fungus</name>
    <dbReference type="NCBI Taxonomy" id="154538"/>
    <lineage>
        <taxon>Eukaryota</taxon>
        <taxon>Fungi</taxon>
        <taxon>Dikarya</taxon>
        <taxon>Basidiomycota</taxon>
        <taxon>Agaricomycotina</taxon>
        <taxon>Agaricomycetes</taxon>
        <taxon>Polyporales</taxon>
        <taxon>Polyporaceae</taxon>
        <taxon>Trametes</taxon>
    </lineage>
</organism>
<protein>
    <submittedName>
        <fullName evidence="2">Uncharacterized protein</fullName>
    </submittedName>
</protein>
<name>A0A1M2VDT4_TRAPU</name>
<dbReference type="OrthoDB" id="17907at2759"/>
<keyword evidence="3" id="KW-1185">Reference proteome</keyword>
<dbReference type="Proteomes" id="UP000184267">
    <property type="component" value="Unassembled WGS sequence"/>
</dbReference>
<dbReference type="OMA" id="RIAQCID"/>
<proteinExistence type="predicted"/>
<dbReference type="AlphaFoldDB" id="A0A1M2VDT4"/>
<dbReference type="STRING" id="154538.A0A1M2VDT4"/>
<evidence type="ECO:0000256" key="1">
    <source>
        <dbReference type="SAM" id="MobiDB-lite"/>
    </source>
</evidence>
<sequence>MDVPDVSTLSILDTGPPSSSPHIPDDIMHTTDRSMVKLRNYAKSIPYSIEPNSRMQHMLDFILLRIAQSLEAKDYDPGLLQWDSMLT</sequence>
<reference evidence="2 3" key="1">
    <citation type="submission" date="2016-10" db="EMBL/GenBank/DDBJ databases">
        <title>Genome sequence of the basidiomycete white-rot fungus Trametes pubescens.</title>
        <authorList>
            <person name="Makela M.R."/>
            <person name="Granchi Z."/>
            <person name="Peng M."/>
            <person name="De Vries R.P."/>
            <person name="Grigoriev I."/>
            <person name="Riley R."/>
            <person name="Hilden K."/>
        </authorList>
    </citation>
    <scope>NUCLEOTIDE SEQUENCE [LARGE SCALE GENOMIC DNA]</scope>
    <source>
        <strain evidence="2 3">FBCC735</strain>
    </source>
</reference>
<accession>A0A1M2VDT4</accession>
<gene>
    <name evidence="2" type="ORF">TRAPUB_3410</name>
</gene>
<feature type="region of interest" description="Disordered" evidence="1">
    <location>
        <begin position="1"/>
        <end position="26"/>
    </location>
</feature>
<evidence type="ECO:0000313" key="2">
    <source>
        <dbReference type="EMBL" id="OJT05750.1"/>
    </source>
</evidence>
<comment type="caution">
    <text evidence="2">The sequence shown here is derived from an EMBL/GenBank/DDBJ whole genome shotgun (WGS) entry which is preliminary data.</text>
</comment>
<dbReference type="EMBL" id="MNAD01001392">
    <property type="protein sequence ID" value="OJT05750.1"/>
    <property type="molecule type" value="Genomic_DNA"/>
</dbReference>
<evidence type="ECO:0000313" key="3">
    <source>
        <dbReference type="Proteomes" id="UP000184267"/>
    </source>
</evidence>